<comment type="caution">
    <text evidence="2">The sequence shown here is derived from an EMBL/GenBank/DDBJ whole genome shotgun (WGS) entry which is preliminary data.</text>
</comment>
<dbReference type="InterPro" id="IPR018465">
    <property type="entry name" value="Scm3/HJURP"/>
</dbReference>
<reference evidence="2" key="1">
    <citation type="submission" date="2022-10" db="EMBL/GenBank/DDBJ databases">
        <title>Culturing micro-colonial fungi from biological soil crusts in the Mojave desert and describing Neophaeococcomyces mojavensis, and introducing the new genera and species Taxawa tesnikishii.</title>
        <authorList>
            <person name="Kurbessoian T."/>
            <person name="Stajich J.E."/>
        </authorList>
    </citation>
    <scope>NUCLEOTIDE SEQUENCE</scope>
    <source>
        <strain evidence="2">TK_1</strain>
    </source>
</reference>
<proteinExistence type="predicted"/>
<evidence type="ECO:0000313" key="3">
    <source>
        <dbReference type="Proteomes" id="UP001172684"/>
    </source>
</evidence>
<dbReference type="PANTHER" id="PTHR15992:SF5">
    <property type="entry name" value="HOLLIDAY JUNCTION RECOGNITION PROTEIN"/>
    <property type="match status" value="1"/>
</dbReference>
<dbReference type="Gene3D" id="1.10.20.10">
    <property type="entry name" value="Histone, subunit A"/>
    <property type="match status" value="1"/>
</dbReference>
<protein>
    <submittedName>
        <fullName evidence="2">Uncharacterized protein</fullName>
    </submittedName>
</protein>
<sequence>MTRPTKRQRPTTAQHHNVADLERGRRANDMRLKSRFEDIFAKYSSDFSGMGDEIDLRTSKVVVDNGHVAAMPDDYDTVWSQAPRFSKAFADELEAGSTGATGMDDEEQDVRCNGLGDFESMGEDDDDLNSLLAQDGDADDRTTGKQTTSSRHLPHVRHQGQSTQPSGAPLPLINYDALQALTTSSVCRPIVGGASSSPTASRADALLWNYSQTPRFVLTIDVHLKGGEPTVTR</sequence>
<name>A0ABQ9NIJ5_9PEZI</name>
<dbReference type="Proteomes" id="UP001172684">
    <property type="component" value="Unassembled WGS sequence"/>
</dbReference>
<gene>
    <name evidence="2" type="ORF">H2201_008780</name>
</gene>
<dbReference type="InterPro" id="IPR009072">
    <property type="entry name" value="Histone-fold"/>
</dbReference>
<feature type="region of interest" description="Disordered" evidence="1">
    <location>
        <begin position="1"/>
        <end position="26"/>
    </location>
</feature>
<dbReference type="EMBL" id="JAPDRL010000163">
    <property type="protein sequence ID" value="KAJ9655555.1"/>
    <property type="molecule type" value="Genomic_DNA"/>
</dbReference>
<organism evidence="2 3">
    <name type="scientific">Coniosporium apollinis</name>
    <dbReference type="NCBI Taxonomy" id="61459"/>
    <lineage>
        <taxon>Eukaryota</taxon>
        <taxon>Fungi</taxon>
        <taxon>Dikarya</taxon>
        <taxon>Ascomycota</taxon>
        <taxon>Pezizomycotina</taxon>
        <taxon>Dothideomycetes</taxon>
        <taxon>Dothideomycetes incertae sedis</taxon>
        <taxon>Coniosporium</taxon>
    </lineage>
</organism>
<feature type="region of interest" description="Disordered" evidence="1">
    <location>
        <begin position="113"/>
        <end position="169"/>
    </location>
</feature>
<dbReference type="PANTHER" id="PTHR15992">
    <property type="entry name" value="HOLLIDAY JUNCTION RECOGNITION PROTEIN"/>
    <property type="match status" value="1"/>
</dbReference>
<evidence type="ECO:0000256" key="1">
    <source>
        <dbReference type="SAM" id="MobiDB-lite"/>
    </source>
</evidence>
<dbReference type="Pfam" id="PF10384">
    <property type="entry name" value="Scm3"/>
    <property type="match status" value="1"/>
</dbReference>
<feature type="compositionally biased region" description="Basic and acidic residues" evidence="1">
    <location>
        <begin position="17"/>
        <end position="26"/>
    </location>
</feature>
<accession>A0ABQ9NIJ5</accession>
<keyword evidence="3" id="KW-1185">Reference proteome</keyword>
<evidence type="ECO:0000313" key="2">
    <source>
        <dbReference type="EMBL" id="KAJ9655555.1"/>
    </source>
</evidence>